<evidence type="ECO:0000313" key="3">
    <source>
        <dbReference type="Proteomes" id="UP000316706"/>
    </source>
</evidence>
<keyword evidence="3" id="KW-1185">Reference proteome</keyword>
<protein>
    <submittedName>
        <fullName evidence="2">BON domain-containing protein</fullName>
    </submittedName>
</protein>
<dbReference type="EMBL" id="VFPO01000001">
    <property type="protein sequence ID" value="TQM67155.1"/>
    <property type="molecule type" value="Genomic_DNA"/>
</dbReference>
<accession>A0A543I994</accession>
<sequence>MTHRCGRDVADLPGYVSARIQERLAGEAYELGIRVDVRGNTVHLRGEVVSEERRLDVEEAARAAAKGWEICNEVHVVAVGEPEGEETIS</sequence>
<organism evidence="2 3">
    <name type="scientific">Actinomadura hallensis</name>
    <dbReference type="NCBI Taxonomy" id="337895"/>
    <lineage>
        <taxon>Bacteria</taxon>
        <taxon>Bacillati</taxon>
        <taxon>Actinomycetota</taxon>
        <taxon>Actinomycetes</taxon>
        <taxon>Streptosporangiales</taxon>
        <taxon>Thermomonosporaceae</taxon>
        <taxon>Actinomadura</taxon>
    </lineage>
</organism>
<reference evidence="2 3" key="1">
    <citation type="submission" date="2019-06" db="EMBL/GenBank/DDBJ databases">
        <title>Sequencing the genomes of 1000 actinobacteria strains.</title>
        <authorList>
            <person name="Klenk H.-P."/>
        </authorList>
    </citation>
    <scope>NUCLEOTIDE SEQUENCE [LARGE SCALE GENOMIC DNA]</scope>
    <source>
        <strain evidence="2 3">DSM 45043</strain>
    </source>
</reference>
<name>A0A543I994_9ACTN</name>
<evidence type="ECO:0000259" key="1">
    <source>
        <dbReference type="Pfam" id="PF04972"/>
    </source>
</evidence>
<dbReference type="InterPro" id="IPR007055">
    <property type="entry name" value="BON_dom"/>
</dbReference>
<dbReference type="Proteomes" id="UP000316706">
    <property type="component" value="Unassembled WGS sequence"/>
</dbReference>
<evidence type="ECO:0000313" key="2">
    <source>
        <dbReference type="EMBL" id="TQM67155.1"/>
    </source>
</evidence>
<feature type="domain" description="BON" evidence="1">
    <location>
        <begin position="17"/>
        <end position="77"/>
    </location>
</feature>
<dbReference type="Pfam" id="PF04972">
    <property type="entry name" value="BON"/>
    <property type="match status" value="1"/>
</dbReference>
<comment type="caution">
    <text evidence="2">The sequence shown here is derived from an EMBL/GenBank/DDBJ whole genome shotgun (WGS) entry which is preliminary data.</text>
</comment>
<dbReference type="Gene3D" id="3.40.1520.20">
    <property type="match status" value="1"/>
</dbReference>
<gene>
    <name evidence="2" type="ORF">FHX41_0760</name>
</gene>
<proteinExistence type="predicted"/>
<dbReference type="AlphaFoldDB" id="A0A543I994"/>